<reference evidence="2" key="1">
    <citation type="submission" date="2019-10" db="EMBL/GenBank/DDBJ databases">
        <title>The sequence and de novo assembly of the wild yak genome.</title>
        <authorList>
            <person name="Liu Y."/>
        </authorList>
    </citation>
    <scope>NUCLEOTIDE SEQUENCE [LARGE SCALE GENOMIC DNA]</scope>
    <source>
        <strain evidence="2">WY2019</strain>
    </source>
</reference>
<keyword evidence="3" id="KW-1185">Reference proteome</keyword>
<proteinExistence type="predicted"/>
<feature type="compositionally biased region" description="Basic and acidic residues" evidence="1">
    <location>
        <begin position="52"/>
        <end position="67"/>
    </location>
</feature>
<accession>A0A6B0RJ78</accession>
<comment type="caution">
    <text evidence="2">The sequence shown here is derived from an EMBL/GenBank/DDBJ whole genome shotgun (WGS) entry which is preliminary data.</text>
</comment>
<evidence type="ECO:0000313" key="3">
    <source>
        <dbReference type="Proteomes" id="UP000322234"/>
    </source>
</evidence>
<gene>
    <name evidence="2" type="ORF">E5288_WYG017167</name>
</gene>
<sequence length="67" mass="7129">MGCPGPEPGRGATSASFSAAAQQQHTRWSVCQGVPDATASDRNARPAFQVTHDTERASHPRVDPELK</sequence>
<feature type="compositionally biased region" description="Low complexity" evidence="1">
    <location>
        <begin position="12"/>
        <end position="24"/>
    </location>
</feature>
<dbReference type="EMBL" id="VBQZ03000044">
    <property type="protein sequence ID" value="MXQ88074.1"/>
    <property type="molecule type" value="Genomic_DNA"/>
</dbReference>
<dbReference type="AlphaFoldDB" id="A0A6B0RJ78"/>
<name>A0A6B0RJ78_9CETA</name>
<dbReference type="Proteomes" id="UP000322234">
    <property type="component" value="Unassembled WGS sequence"/>
</dbReference>
<evidence type="ECO:0000256" key="1">
    <source>
        <dbReference type="SAM" id="MobiDB-lite"/>
    </source>
</evidence>
<organism evidence="2 3">
    <name type="scientific">Bos mutus</name>
    <name type="common">wild yak</name>
    <dbReference type="NCBI Taxonomy" id="72004"/>
    <lineage>
        <taxon>Eukaryota</taxon>
        <taxon>Metazoa</taxon>
        <taxon>Chordata</taxon>
        <taxon>Craniata</taxon>
        <taxon>Vertebrata</taxon>
        <taxon>Euteleostomi</taxon>
        <taxon>Mammalia</taxon>
        <taxon>Eutheria</taxon>
        <taxon>Laurasiatheria</taxon>
        <taxon>Artiodactyla</taxon>
        <taxon>Ruminantia</taxon>
        <taxon>Pecora</taxon>
        <taxon>Bovidae</taxon>
        <taxon>Bovinae</taxon>
        <taxon>Bos</taxon>
    </lineage>
</organism>
<protein>
    <submittedName>
        <fullName evidence="2">Uncharacterized protein</fullName>
    </submittedName>
</protein>
<feature type="region of interest" description="Disordered" evidence="1">
    <location>
        <begin position="1"/>
        <end position="67"/>
    </location>
</feature>
<evidence type="ECO:0000313" key="2">
    <source>
        <dbReference type="EMBL" id="MXQ88074.1"/>
    </source>
</evidence>